<feature type="chain" id="PRO_5040361796" description="Malate dehydrogenase" evidence="1">
    <location>
        <begin position="18"/>
        <end position="257"/>
    </location>
</feature>
<feature type="signal peptide" evidence="1">
    <location>
        <begin position="1"/>
        <end position="17"/>
    </location>
</feature>
<dbReference type="Proteomes" id="UP000887226">
    <property type="component" value="Unassembled WGS sequence"/>
</dbReference>
<keyword evidence="3" id="KW-1185">Reference proteome</keyword>
<dbReference type="PANTHER" id="PTHR35567:SF1">
    <property type="entry name" value="CONSERVED FUNGAL PROTEIN (AFU_ORTHOLOGUE AFUA_1G14230)"/>
    <property type="match status" value="1"/>
</dbReference>
<evidence type="ECO:0000256" key="1">
    <source>
        <dbReference type="SAM" id="SignalP"/>
    </source>
</evidence>
<reference evidence="2" key="1">
    <citation type="journal article" date="2021" name="IMA Fungus">
        <title>Genomic characterization of three marine fungi, including Emericellopsis atlantica sp. nov. with signatures of a generalist lifestyle and marine biomass degradation.</title>
        <authorList>
            <person name="Hagestad O.C."/>
            <person name="Hou L."/>
            <person name="Andersen J.H."/>
            <person name="Hansen E.H."/>
            <person name="Altermark B."/>
            <person name="Li C."/>
            <person name="Kuhnert E."/>
            <person name="Cox R.J."/>
            <person name="Crous P.W."/>
            <person name="Spatafora J.W."/>
            <person name="Lail K."/>
            <person name="Amirebrahimi M."/>
            <person name="Lipzen A."/>
            <person name="Pangilinan J."/>
            <person name="Andreopoulos W."/>
            <person name="Hayes R.D."/>
            <person name="Ng V."/>
            <person name="Grigoriev I.V."/>
            <person name="Jackson S.A."/>
            <person name="Sutton T.D.S."/>
            <person name="Dobson A.D.W."/>
            <person name="Rama T."/>
        </authorList>
    </citation>
    <scope>NUCLEOTIDE SEQUENCE</scope>
    <source>
        <strain evidence="2">TRa3180A</strain>
    </source>
</reference>
<protein>
    <recommendedName>
        <fullName evidence="4">Malate dehydrogenase</fullName>
    </recommendedName>
</protein>
<gene>
    <name evidence="2" type="ORF">BJ878DRAFT_156579</name>
</gene>
<dbReference type="AlphaFoldDB" id="A0A9P7Z976"/>
<name>A0A9P7Z976_9HELO</name>
<dbReference type="PANTHER" id="PTHR35567">
    <property type="entry name" value="MALATE DEHYDROGENASE (AFU_ORTHOLOGUE AFUA_2G13800)"/>
    <property type="match status" value="1"/>
</dbReference>
<evidence type="ECO:0000313" key="2">
    <source>
        <dbReference type="EMBL" id="KAG9247612.1"/>
    </source>
</evidence>
<dbReference type="EMBL" id="MU253767">
    <property type="protein sequence ID" value="KAG9247612.1"/>
    <property type="molecule type" value="Genomic_DNA"/>
</dbReference>
<evidence type="ECO:0000313" key="3">
    <source>
        <dbReference type="Proteomes" id="UP000887226"/>
    </source>
</evidence>
<comment type="caution">
    <text evidence="2">The sequence shown here is derived from an EMBL/GenBank/DDBJ whole genome shotgun (WGS) entry which is preliminary data.</text>
</comment>
<proteinExistence type="predicted"/>
<sequence length="257" mass="26661">MLSEVYILSALCATALSAPTLSYSASGTAVAPDMSFLTDYFQLLASKVQEGRDMSSAPVCNLNNAELPASSLPTPAAGLTLHHVAIGRGTQNYSCDADATAAPTALGALATLYNASCIASTYPDLLAILPNLALQFNIQNTTASLPASNLMISGHHFFSNLTTPVFDLNTAAMSLGEGSFSKNTSAVAPADAVVGQNGEGYGAVTWLQLLTRDSTGNLQQVYRTNTAGGAAPPTCAGIINTSFEVQYSAAYWVFSKK</sequence>
<dbReference type="OrthoDB" id="1859733at2759"/>
<dbReference type="InterPro" id="IPR021851">
    <property type="entry name" value="DUF3455"/>
</dbReference>
<accession>A0A9P7Z976</accession>
<keyword evidence="1" id="KW-0732">Signal</keyword>
<dbReference type="Pfam" id="PF11937">
    <property type="entry name" value="DUF3455"/>
    <property type="match status" value="1"/>
</dbReference>
<organism evidence="2 3">
    <name type="scientific">Calycina marina</name>
    <dbReference type="NCBI Taxonomy" id="1763456"/>
    <lineage>
        <taxon>Eukaryota</taxon>
        <taxon>Fungi</taxon>
        <taxon>Dikarya</taxon>
        <taxon>Ascomycota</taxon>
        <taxon>Pezizomycotina</taxon>
        <taxon>Leotiomycetes</taxon>
        <taxon>Helotiales</taxon>
        <taxon>Pezizellaceae</taxon>
        <taxon>Calycina</taxon>
    </lineage>
</organism>
<evidence type="ECO:0008006" key="4">
    <source>
        <dbReference type="Google" id="ProtNLM"/>
    </source>
</evidence>